<dbReference type="PANTHER" id="PTHR28541">
    <property type="entry name" value="DDB1- AND CUL4-ASSOCIATED FACTOR 15"/>
    <property type="match status" value="1"/>
</dbReference>
<feature type="compositionally biased region" description="Low complexity" evidence="1">
    <location>
        <begin position="612"/>
        <end position="634"/>
    </location>
</feature>
<dbReference type="EMBL" id="LR899011">
    <property type="protein sequence ID" value="CAD7084773.1"/>
    <property type="molecule type" value="Genomic_DNA"/>
</dbReference>
<protein>
    <recommendedName>
        <fullName evidence="2">DDB1- and CUL4-associated factor 15 WD40 repeat-containing domain-containing protein</fullName>
    </recommendedName>
</protein>
<reference evidence="3 4" key="1">
    <citation type="submission" date="2020-11" db="EMBL/GenBank/DDBJ databases">
        <authorList>
            <person name="Wallbank WR R."/>
            <person name="Pardo Diaz C."/>
            <person name="Kozak K."/>
            <person name="Martin S."/>
            <person name="Jiggins C."/>
            <person name="Moest M."/>
            <person name="Warren A I."/>
            <person name="Generalovic N T."/>
            <person name="Byers J.R.P. K."/>
            <person name="Montejo-Kovacevich G."/>
            <person name="Yen C E."/>
        </authorList>
    </citation>
    <scope>NUCLEOTIDE SEQUENCE [LARGE SCALE GENOMIC DNA]</scope>
</reference>
<name>A0A7R8URJ9_HERIL</name>
<feature type="region of interest" description="Disordered" evidence="1">
    <location>
        <begin position="1"/>
        <end position="69"/>
    </location>
</feature>
<evidence type="ECO:0000313" key="3">
    <source>
        <dbReference type="EMBL" id="CAD7084773.1"/>
    </source>
</evidence>
<dbReference type="GO" id="GO:0080008">
    <property type="term" value="C:Cul4-RING E3 ubiquitin ligase complex"/>
    <property type="evidence" value="ECO:0007669"/>
    <property type="project" value="TreeGrafter"/>
</dbReference>
<dbReference type="GO" id="GO:0016567">
    <property type="term" value="P:protein ubiquitination"/>
    <property type="evidence" value="ECO:0007669"/>
    <property type="project" value="InterPro"/>
</dbReference>
<dbReference type="AlphaFoldDB" id="A0A7R8URJ9"/>
<proteinExistence type="predicted"/>
<evidence type="ECO:0000313" key="4">
    <source>
        <dbReference type="Proteomes" id="UP000594454"/>
    </source>
</evidence>
<feature type="compositionally biased region" description="Polar residues" evidence="1">
    <location>
        <begin position="1"/>
        <end position="14"/>
    </location>
</feature>
<dbReference type="InterPro" id="IPR047319">
    <property type="entry name" value="DCAF15_C"/>
</dbReference>
<dbReference type="OrthoDB" id="6354267at2759"/>
<feature type="compositionally biased region" description="Low complexity" evidence="1">
    <location>
        <begin position="360"/>
        <end position="385"/>
    </location>
</feature>
<feature type="region of interest" description="Disordered" evidence="1">
    <location>
        <begin position="583"/>
        <end position="677"/>
    </location>
</feature>
<dbReference type="InterPro" id="IPR032734">
    <property type="entry name" value="DCAF15_WD40"/>
</dbReference>
<dbReference type="OMA" id="AHFFHNS"/>
<feature type="domain" description="DDB1- and CUL4-associated factor 15 WD40 repeat-containing" evidence="2">
    <location>
        <begin position="97"/>
        <end position="299"/>
    </location>
</feature>
<evidence type="ECO:0000256" key="1">
    <source>
        <dbReference type="SAM" id="MobiDB-lite"/>
    </source>
</evidence>
<dbReference type="InParanoid" id="A0A7R8URJ9"/>
<feature type="compositionally biased region" description="Polar residues" evidence="1">
    <location>
        <begin position="337"/>
        <end position="358"/>
    </location>
</feature>
<organism evidence="3 4">
    <name type="scientific">Hermetia illucens</name>
    <name type="common">Black soldier fly</name>
    <dbReference type="NCBI Taxonomy" id="343691"/>
    <lineage>
        <taxon>Eukaryota</taxon>
        <taxon>Metazoa</taxon>
        <taxon>Ecdysozoa</taxon>
        <taxon>Arthropoda</taxon>
        <taxon>Hexapoda</taxon>
        <taxon>Insecta</taxon>
        <taxon>Pterygota</taxon>
        <taxon>Neoptera</taxon>
        <taxon>Endopterygota</taxon>
        <taxon>Diptera</taxon>
        <taxon>Brachycera</taxon>
        <taxon>Stratiomyomorpha</taxon>
        <taxon>Stratiomyidae</taxon>
        <taxon>Hermetiinae</taxon>
        <taxon>Hermetia</taxon>
    </lineage>
</organism>
<keyword evidence="4" id="KW-1185">Reference proteome</keyword>
<dbReference type="InterPro" id="IPR038914">
    <property type="entry name" value="DCAF15"/>
</dbReference>
<accession>A0A7R8URJ9</accession>
<dbReference type="PANTHER" id="PTHR28541:SF1">
    <property type="entry name" value="DDB1- AND CUL4-ASSOCIATED FACTOR 15"/>
    <property type="match status" value="1"/>
</dbReference>
<dbReference type="Proteomes" id="UP000594454">
    <property type="component" value="Chromosome 3"/>
</dbReference>
<dbReference type="FunCoup" id="A0A7R8URJ9">
    <property type="interactions" value="46"/>
</dbReference>
<dbReference type="Pfam" id="PF14939">
    <property type="entry name" value="DCAF15_WD40"/>
    <property type="match status" value="1"/>
</dbReference>
<feature type="region of interest" description="Disordered" evidence="1">
    <location>
        <begin position="333"/>
        <end position="388"/>
    </location>
</feature>
<gene>
    <name evidence="3" type="ORF">HERILL_LOCUS7650</name>
</gene>
<evidence type="ECO:0000259" key="2">
    <source>
        <dbReference type="Pfam" id="PF14939"/>
    </source>
</evidence>
<dbReference type="CDD" id="cd20913">
    <property type="entry name" value="DCAF15-CTD"/>
    <property type="match status" value="1"/>
</dbReference>
<dbReference type="CDD" id="cd20917">
    <property type="entry name" value="DCAF15-NTD"/>
    <property type="match status" value="1"/>
</dbReference>
<feature type="compositionally biased region" description="Low complexity" evidence="1">
    <location>
        <begin position="21"/>
        <end position="32"/>
    </location>
</feature>
<sequence>MTSTIGASSFYNETSSDEFSSDSSSNNGSGSSSEDDGDNPVRQKSPHKSPRKVDGRRQSGSQGGAHDSLEGRNQNILMKLFNRENSGYFNNRLSGKTHQQAFRKVPSRLSFCLKDIVPYCYLQGHMFMGLTTCGQFLISYKVCYDENSLVSEYNFSTHYKYTLYFWIYRPHQPLGKYYKICLFDDHGVDNLKSVTMTQWLTNPRVLVVHGAAEYENEDSYLTIVRVPKLGCLDCKELREFDADGYIRCDALCIKCNLTIHTKYSTTESDPRFTPHLNLICPERIVLIANGFVHMLHVELEVQRQQPQSPQHQLHGPNSHHHQALYMATKAHPHAHTSAETVVAGSNSTQTHHQNTENKTAAVSEPAQAEAATKTATLPTPTSTDTGCDNKNNIVARIIADFSDIENDVQTLSDRTHRWTDSKTLNYNELIFTCGSSNVANSNTSGSGLPSGKGSNSFRSQSKVTLLNHQGRRNHKIITKSYRNCVTTVDLQFGGSGSSTDKASAYEFSEDNENCEKIGTFRKRRLADKKYAFSEDNSENIVPFTKARLTTQSPRIPRSFASSHHHAAHPGTVYLSASSSQSYETTNHLHRASPSQGFRSPCGSPVGSNRLLRSPPGRASQRSPPQQQQLPIKPLNSLSPRQIVFPKRSGSERDNFSPSSPILSPRREDNSLPLDGVDKPSCTKKFRRRYVEEDDAASVITSEEDDCISPGYHTSLPMEVHGSCYSDMQMISEISYQKLKCPTVIITQHSFDLDTFTYHVISNLCQSNNKTYDVFYDWACELVNVCPHSNSILCILMAHFTARDQLPNSSKKCINCSRNIDCVFHRKQFECRIFFTWNMETGVWDVLDYGQLMEVPSVNLNVKSNGGSLTKIAKGLANELMADLQTTHNFISNLNVLDSNVDKSKDSLVDINNSIEFYRKRTKLVRDGMGLND</sequence>